<dbReference type="Proteomes" id="UP000789525">
    <property type="component" value="Unassembled WGS sequence"/>
</dbReference>
<feature type="non-terminal residue" evidence="1">
    <location>
        <position position="291"/>
    </location>
</feature>
<comment type="caution">
    <text evidence="1">The sequence shown here is derived from an EMBL/GenBank/DDBJ whole genome shotgun (WGS) entry which is preliminary data.</text>
</comment>
<evidence type="ECO:0000313" key="2">
    <source>
        <dbReference type="Proteomes" id="UP000789525"/>
    </source>
</evidence>
<protein>
    <submittedName>
        <fullName evidence="1">17026_t:CDS:1</fullName>
    </submittedName>
</protein>
<feature type="non-terminal residue" evidence="1">
    <location>
        <position position="1"/>
    </location>
</feature>
<organism evidence="1 2">
    <name type="scientific">Acaulospora colombiana</name>
    <dbReference type="NCBI Taxonomy" id="27376"/>
    <lineage>
        <taxon>Eukaryota</taxon>
        <taxon>Fungi</taxon>
        <taxon>Fungi incertae sedis</taxon>
        <taxon>Mucoromycota</taxon>
        <taxon>Glomeromycotina</taxon>
        <taxon>Glomeromycetes</taxon>
        <taxon>Diversisporales</taxon>
        <taxon>Acaulosporaceae</taxon>
        <taxon>Acaulospora</taxon>
    </lineage>
</organism>
<evidence type="ECO:0000313" key="1">
    <source>
        <dbReference type="EMBL" id="CAG8762121.1"/>
    </source>
</evidence>
<keyword evidence="2" id="KW-1185">Reference proteome</keyword>
<gene>
    <name evidence="1" type="ORF">ACOLOM_LOCUS13254</name>
</gene>
<proteinExistence type="predicted"/>
<name>A0ACA9QUE2_9GLOM</name>
<reference evidence="1" key="1">
    <citation type="submission" date="2021-06" db="EMBL/GenBank/DDBJ databases">
        <authorList>
            <person name="Kallberg Y."/>
            <person name="Tangrot J."/>
            <person name="Rosling A."/>
        </authorList>
    </citation>
    <scope>NUCLEOTIDE SEQUENCE</scope>
    <source>
        <strain evidence="1">CL356</strain>
    </source>
</reference>
<sequence length="291" mass="30993">QKEDAPAQPNASKVTFADESEQEPHWSAAPQRAAALAEISSINRAFSSLKNTFTFPSGPLERLAGSDLPRLAYNSTNASIHAYEHALSELLSKLDGIESHGFKGVREARKQLVVKIERELEDLEKQIAERLAGSASPAVAATSIPIESASPITTTIEVSAPVVDTEMKDDTASKAPATEGYDVEFEEPVVSVSEPTPAVEVTVETPVEQPVTESNETAMDVKPTPEAPVETKEVEPTPIPTPSVFAEDATKETQVATQEPVEQVASVPAPAPVSEPTAEVLSDEDSEIEDA</sequence>
<dbReference type="EMBL" id="CAJVPT010059514">
    <property type="protein sequence ID" value="CAG8762121.1"/>
    <property type="molecule type" value="Genomic_DNA"/>
</dbReference>
<accession>A0ACA9QUE2</accession>